<dbReference type="Gene3D" id="4.10.240.10">
    <property type="entry name" value="Zn(2)-C6 fungal-type DNA-binding domain"/>
    <property type="match status" value="1"/>
</dbReference>
<dbReference type="RefSeq" id="XP_044551800.1">
    <property type="nucleotide sequence ID" value="XM_044689959.1"/>
</dbReference>
<keyword evidence="6" id="KW-1185">Reference proteome</keyword>
<feature type="compositionally biased region" description="Polar residues" evidence="3">
    <location>
        <begin position="161"/>
        <end position="183"/>
    </location>
</feature>
<feature type="compositionally biased region" description="Low complexity" evidence="3">
    <location>
        <begin position="108"/>
        <end position="126"/>
    </location>
</feature>
<dbReference type="Proteomes" id="UP000816034">
    <property type="component" value="Unassembled WGS sequence"/>
</dbReference>
<dbReference type="GeneID" id="68093858"/>
<dbReference type="InterPro" id="IPR036864">
    <property type="entry name" value="Zn2-C6_fun-type_DNA-bd_sf"/>
</dbReference>
<dbReference type="InterPro" id="IPR001138">
    <property type="entry name" value="Zn2Cys6_DnaBD"/>
</dbReference>
<dbReference type="SUPFAM" id="SSF57701">
    <property type="entry name" value="Zn2/Cys6 DNA-binding domain"/>
    <property type="match status" value="1"/>
</dbReference>
<dbReference type="PANTHER" id="PTHR47659:SF7">
    <property type="entry name" value="FUNGAL TRANSCRIPTIONAL REGULATORY PROTEIN, N-TERMINAL DOMAIN-CONTAINING PROTEIN"/>
    <property type="match status" value="1"/>
</dbReference>
<dbReference type="PANTHER" id="PTHR47659">
    <property type="entry name" value="ZN(II)2CYS6 TRANSCRIPTION FACTOR (EUROFUNG)-RELATED"/>
    <property type="match status" value="1"/>
</dbReference>
<feature type="region of interest" description="Disordered" evidence="3">
    <location>
        <begin position="1"/>
        <end position="31"/>
    </location>
</feature>
<name>A0AA88GY77_NAELO</name>
<evidence type="ECO:0000256" key="1">
    <source>
        <dbReference type="ARBA" id="ARBA00022723"/>
    </source>
</evidence>
<dbReference type="EMBL" id="PYSW02000012">
    <property type="protein sequence ID" value="KAG2387808.1"/>
    <property type="molecule type" value="Genomic_DNA"/>
</dbReference>
<organism evidence="5 6">
    <name type="scientific">Naegleria lovaniensis</name>
    <name type="common">Amoeba</name>
    <dbReference type="NCBI Taxonomy" id="51637"/>
    <lineage>
        <taxon>Eukaryota</taxon>
        <taxon>Discoba</taxon>
        <taxon>Heterolobosea</taxon>
        <taxon>Tetramitia</taxon>
        <taxon>Eutetramitia</taxon>
        <taxon>Vahlkampfiidae</taxon>
        <taxon>Naegleria</taxon>
    </lineage>
</organism>
<evidence type="ECO:0000256" key="2">
    <source>
        <dbReference type="ARBA" id="ARBA00023242"/>
    </source>
</evidence>
<evidence type="ECO:0000259" key="4">
    <source>
        <dbReference type="PROSITE" id="PS50048"/>
    </source>
</evidence>
<comment type="caution">
    <text evidence="5">The sequence shown here is derived from an EMBL/GenBank/DDBJ whole genome shotgun (WGS) entry which is preliminary data.</text>
</comment>
<feature type="region of interest" description="Disordered" evidence="3">
    <location>
        <begin position="63"/>
        <end position="225"/>
    </location>
</feature>
<evidence type="ECO:0000313" key="5">
    <source>
        <dbReference type="EMBL" id="KAG2387808.1"/>
    </source>
</evidence>
<dbReference type="AlphaFoldDB" id="A0AA88GY77"/>
<protein>
    <recommendedName>
        <fullName evidence="4">Zn(2)-C6 fungal-type domain-containing protein</fullName>
    </recommendedName>
</protein>
<sequence length="225" mass="24724">MTKADVRPDLNSGLEQPTTSTSKKEKKRKPYVKRACLSCHSAHVACDSERPCRRCKKKGIPCVDYIPSKKSKSKASTSDDESEQQQVPEHDHQYSEPSNNNAVGDHPTTLPHDTVSSTTTTNTNGTAEQHPRPFSSPEKSPTTRTRKKKSQENAVLRVEAPSSNFFIDSEHPTTTSSCISNPSAKYESSLAASKSSLVQHALSLSEKQNQRKTLPVVENQNPPAP</sequence>
<dbReference type="GO" id="GO:0008270">
    <property type="term" value="F:zinc ion binding"/>
    <property type="evidence" value="ECO:0007669"/>
    <property type="project" value="InterPro"/>
</dbReference>
<keyword evidence="1" id="KW-0479">Metal-binding</keyword>
<feature type="domain" description="Zn(2)-C6 fungal-type" evidence="4">
    <location>
        <begin position="35"/>
        <end position="64"/>
    </location>
</feature>
<proteinExistence type="predicted"/>
<dbReference type="PROSITE" id="PS00463">
    <property type="entry name" value="ZN2_CY6_FUNGAL_1"/>
    <property type="match status" value="1"/>
</dbReference>
<dbReference type="Pfam" id="PF00172">
    <property type="entry name" value="Zn_clus"/>
    <property type="match status" value="1"/>
</dbReference>
<accession>A0AA88GY77</accession>
<evidence type="ECO:0000313" key="6">
    <source>
        <dbReference type="Proteomes" id="UP000816034"/>
    </source>
</evidence>
<keyword evidence="2" id="KW-0539">Nucleus</keyword>
<gene>
    <name evidence="5" type="ORF">C9374_001402</name>
</gene>
<dbReference type="SMART" id="SM00066">
    <property type="entry name" value="GAL4"/>
    <property type="match status" value="1"/>
</dbReference>
<dbReference type="CDD" id="cd00067">
    <property type="entry name" value="GAL4"/>
    <property type="match status" value="1"/>
</dbReference>
<dbReference type="InterPro" id="IPR050335">
    <property type="entry name" value="ERT1_acuK_gluconeogen_tf"/>
</dbReference>
<evidence type="ECO:0000256" key="3">
    <source>
        <dbReference type="SAM" id="MobiDB-lite"/>
    </source>
</evidence>
<reference evidence="5 6" key="1">
    <citation type="journal article" date="2018" name="BMC Genomics">
        <title>The genome of Naegleria lovaniensis, the basis for a comparative approach to unravel pathogenicity factors of the human pathogenic amoeba N. fowleri.</title>
        <authorList>
            <person name="Liechti N."/>
            <person name="Schurch N."/>
            <person name="Bruggmann R."/>
            <person name="Wittwer M."/>
        </authorList>
    </citation>
    <scope>NUCLEOTIDE SEQUENCE [LARGE SCALE GENOMIC DNA]</scope>
    <source>
        <strain evidence="5 6">ATCC 30569</strain>
    </source>
</reference>
<dbReference type="PROSITE" id="PS50048">
    <property type="entry name" value="ZN2_CY6_FUNGAL_2"/>
    <property type="match status" value="1"/>
</dbReference>
<dbReference type="GO" id="GO:0000981">
    <property type="term" value="F:DNA-binding transcription factor activity, RNA polymerase II-specific"/>
    <property type="evidence" value="ECO:0007669"/>
    <property type="project" value="InterPro"/>
</dbReference>